<name>A0A8H3QS87_9GLOM</name>
<keyword evidence="1" id="KW-0812">Transmembrane</keyword>
<evidence type="ECO:0000313" key="2">
    <source>
        <dbReference type="EMBL" id="GES89961.1"/>
    </source>
</evidence>
<comment type="caution">
    <text evidence="2">The sequence shown here is derived from an EMBL/GenBank/DDBJ whole genome shotgun (WGS) entry which is preliminary data.</text>
</comment>
<proteinExistence type="predicted"/>
<sequence>MKMKRFFFSLLNNGFIFKNFWYIISFLVQIHTIFIGKIAIHLKLITENISLIAQILIITNNKKIIKNDTWRNCKAKFINYLPVAIPRISSNTSPVTGLEKNILKNLKKRETS</sequence>
<feature type="transmembrane region" description="Helical" evidence="1">
    <location>
        <begin position="20"/>
        <end position="40"/>
    </location>
</feature>
<evidence type="ECO:0000256" key="1">
    <source>
        <dbReference type="SAM" id="Phobius"/>
    </source>
</evidence>
<evidence type="ECO:0000313" key="3">
    <source>
        <dbReference type="Proteomes" id="UP000615446"/>
    </source>
</evidence>
<reference evidence="2" key="1">
    <citation type="submission" date="2019-10" db="EMBL/GenBank/DDBJ databases">
        <title>Conservation and host-specific expression of non-tandemly repeated heterogenous ribosome RNA gene in arbuscular mycorrhizal fungi.</title>
        <authorList>
            <person name="Maeda T."/>
            <person name="Kobayashi Y."/>
            <person name="Nakagawa T."/>
            <person name="Ezawa T."/>
            <person name="Yamaguchi K."/>
            <person name="Bino T."/>
            <person name="Nishimoto Y."/>
            <person name="Shigenobu S."/>
            <person name="Kawaguchi M."/>
        </authorList>
    </citation>
    <scope>NUCLEOTIDE SEQUENCE</scope>
    <source>
        <strain evidence="2">HR1</strain>
    </source>
</reference>
<dbReference type="AlphaFoldDB" id="A0A8H3QS87"/>
<gene>
    <name evidence="2" type="ORF">RCL2_001682400</name>
</gene>
<organism evidence="2 3">
    <name type="scientific">Rhizophagus clarus</name>
    <dbReference type="NCBI Taxonomy" id="94130"/>
    <lineage>
        <taxon>Eukaryota</taxon>
        <taxon>Fungi</taxon>
        <taxon>Fungi incertae sedis</taxon>
        <taxon>Mucoromycota</taxon>
        <taxon>Glomeromycotina</taxon>
        <taxon>Glomeromycetes</taxon>
        <taxon>Glomerales</taxon>
        <taxon>Glomeraceae</taxon>
        <taxon>Rhizophagus</taxon>
    </lineage>
</organism>
<keyword evidence="1" id="KW-1133">Transmembrane helix</keyword>
<dbReference type="Proteomes" id="UP000615446">
    <property type="component" value="Unassembled WGS sequence"/>
</dbReference>
<protein>
    <submittedName>
        <fullName evidence="2">Uncharacterized protein</fullName>
    </submittedName>
</protein>
<accession>A0A8H3QS87</accession>
<keyword evidence="1" id="KW-0472">Membrane</keyword>
<dbReference type="EMBL" id="BLAL01000193">
    <property type="protein sequence ID" value="GES89961.1"/>
    <property type="molecule type" value="Genomic_DNA"/>
</dbReference>